<feature type="signal peptide" evidence="2">
    <location>
        <begin position="1"/>
        <end position="21"/>
    </location>
</feature>
<keyword evidence="4" id="KW-1185">Reference proteome</keyword>
<comment type="caution">
    <text evidence="3">The sequence shown here is derived from an EMBL/GenBank/DDBJ whole genome shotgun (WGS) entry which is preliminary data.</text>
</comment>
<dbReference type="EMBL" id="JBHULM010000011">
    <property type="protein sequence ID" value="MFD2543555.1"/>
    <property type="molecule type" value="Genomic_DNA"/>
</dbReference>
<evidence type="ECO:0000256" key="2">
    <source>
        <dbReference type="SAM" id="SignalP"/>
    </source>
</evidence>
<reference evidence="4" key="1">
    <citation type="journal article" date="2019" name="Int. J. Syst. Evol. Microbiol.">
        <title>The Global Catalogue of Microorganisms (GCM) 10K type strain sequencing project: providing services to taxonomists for standard genome sequencing and annotation.</title>
        <authorList>
            <consortium name="The Broad Institute Genomics Platform"/>
            <consortium name="The Broad Institute Genome Sequencing Center for Infectious Disease"/>
            <person name="Wu L."/>
            <person name="Ma J."/>
        </authorList>
    </citation>
    <scope>NUCLEOTIDE SEQUENCE [LARGE SCALE GENOMIC DNA]</scope>
    <source>
        <strain evidence="4">KCTC 42808</strain>
    </source>
</reference>
<dbReference type="Proteomes" id="UP001597467">
    <property type="component" value="Unassembled WGS sequence"/>
</dbReference>
<evidence type="ECO:0000313" key="4">
    <source>
        <dbReference type="Proteomes" id="UP001597467"/>
    </source>
</evidence>
<keyword evidence="2" id="KW-0732">Signal</keyword>
<feature type="chain" id="PRO_5045261847" description="Secreted protein" evidence="2">
    <location>
        <begin position="22"/>
        <end position="284"/>
    </location>
</feature>
<accession>A0ABW5K5P4</accession>
<feature type="coiled-coil region" evidence="1">
    <location>
        <begin position="158"/>
        <end position="185"/>
    </location>
</feature>
<dbReference type="RefSeq" id="WP_379905547.1">
    <property type="nucleotide sequence ID" value="NZ_JBHULM010000011.1"/>
</dbReference>
<proteinExistence type="predicted"/>
<sequence length="284" mass="32782">MKTKIIFFLFIAVFTCNQIQAQININDYKYVIVPNKFDFLNEPDQYRLNTLTKVLLEKHGFTTIMEDEKFPDDAVLNNCLSLKANVLNESGVFNSKLKVQLKNCKNEVVFTTAIGSSREKMYQVAYTLALRQAFRSFHTINYQYQENPDILAYSKNGNKVDNIEIEKLKEEIKVLKEEKEAQNNVAKNVAKVDTTLIEDTKVIESITKVEETVAVDVLTAVRIANGYQLKDNALQVVYTIKKTGIPNVYIVEDKEAIIYMLNASWVMEYYENEKLQSKTYTIKF</sequence>
<organism evidence="3 4">
    <name type="scientific">Lacinutrix gracilariae</name>
    <dbReference type="NCBI Taxonomy" id="1747198"/>
    <lineage>
        <taxon>Bacteria</taxon>
        <taxon>Pseudomonadati</taxon>
        <taxon>Bacteroidota</taxon>
        <taxon>Flavobacteriia</taxon>
        <taxon>Flavobacteriales</taxon>
        <taxon>Flavobacteriaceae</taxon>
        <taxon>Lacinutrix</taxon>
    </lineage>
</organism>
<evidence type="ECO:0008006" key="5">
    <source>
        <dbReference type="Google" id="ProtNLM"/>
    </source>
</evidence>
<evidence type="ECO:0000313" key="3">
    <source>
        <dbReference type="EMBL" id="MFD2543555.1"/>
    </source>
</evidence>
<keyword evidence="1" id="KW-0175">Coiled coil</keyword>
<name>A0ABW5K5P4_9FLAO</name>
<evidence type="ECO:0000256" key="1">
    <source>
        <dbReference type="SAM" id="Coils"/>
    </source>
</evidence>
<gene>
    <name evidence="3" type="ORF">ACFSSB_14580</name>
</gene>
<protein>
    <recommendedName>
        <fullName evidence="5">Secreted protein</fullName>
    </recommendedName>
</protein>